<evidence type="ECO:0000256" key="1">
    <source>
        <dbReference type="ARBA" id="ARBA00000971"/>
    </source>
</evidence>
<dbReference type="PIRSF" id="PIRSF003095">
    <property type="entry name" value="Trigger_factor"/>
    <property type="match status" value="1"/>
</dbReference>
<keyword evidence="19" id="KW-1185">Reference proteome</keyword>
<keyword evidence="5 12" id="KW-0963">Cytoplasm</keyword>
<proteinExistence type="inferred from homology"/>
<dbReference type="InterPro" id="IPR005215">
    <property type="entry name" value="Trig_fac"/>
</dbReference>
<dbReference type="SUPFAM" id="SSF54534">
    <property type="entry name" value="FKBP-like"/>
    <property type="match status" value="1"/>
</dbReference>
<dbReference type="STRING" id="223786.SAMN05216234_11029"/>
<keyword evidence="15" id="KW-0175">Coiled coil</keyword>
<dbReference type="GO" id="GO:0005737">
    <property type="term" value="C:cytoplasm"/>
    <property type="evidence" value="ECO:0007669"/>
    <property type="project" value="UniProtKB-SubCell"/>
</dbReference>
<dbReference type="InterPro" id="IPR046357">
    <property type="entry name" value="PPIase_dom_sf"/>
</dbReference>
<dbReference type="Gene3D" id="3.30.70.1050">
    <property type="entry name" value="Trigger factor ribosome-binding domain"/>
    <property type="match status" value="1"/>
</dbReference>
<feature type="domain" description="PPIase FKBP-type" evidence="17">
    <location>
        <begin position="165"/>
        <end position="225"/>
    </location>
</feature>
<dbReference type="Gene3D" id="1.10.3120.10">
    <property type="entry name" value="Trigger factor, C-terminal domain"/>
    <property type="match status" value="1"/>
</dbReference>
<evidence type="ECO:0000256" key="5">
    <source>
        <dbReference type="ARBA" id="ARBA00022490"/>
    </source>
</evidence>
<dbReference type="OrthoDB" id="9767721at2"/>
<comment type="subcellular location">
    <subcellularLocation>
        <location evidence="12">Cytoplasm</location>
    </subcellularLocation>
    <text evidence="12">About half TF is bound to the ribosome near the polypeptide exit tunnel while the other half is free in the cytoplasm.</text>
</comment>
<dbReference type="Pfam" id="PF05697">
    <property type="entry name" value="Trigger_N"/>
    <property type="match status" value="1"/>
</dbReference>
<evidence type="ECO:0000256" key="3">
    <source>
        <dbReference type="ARBA" id="ARBA00013194"/>
    </source>
</evidence>
<dbReference type="FunFam" id="3.10.50.40:FF:000001">
    <property type="entry name" value="Trigger factor"/>
    <property type="match status" value="1"/>
</dbReference>
<reference evidence="18 19" key="1">
    <citation type="submission" date="2016-10" db="EMBL/GenBank/DDBJ databases">
        <authorList>
            <person name="de Groot N.N."/>
        </authorList>
    </citation>
    <scope>NUCLEOTIDE SEQUENCE [LARGE SCALE GENOMIC DNA]</scope>
    <source>
        <strain evidence="18 19">EP1-55-1</strain>
    </source>
</reference>
<dbReference type="InterPro" id="IPR037041">
    <property type="entry name" value="Trigger_fac_C_sf"/>
</dbReference>
<dbReference type="HAMAP" id="MF_00303">
    <property type="entry name" value="Trigger_factor_Tig"/>
    <property type="match status" value="1"/>
</dbReference>
<sequence>MEVTAKKIDNANVVIEATIAKNDIDGRVDKIAKQAAKQMKIDGFRPGKAPVSVVKKRLGDRLVQDAEAEALREVLNTASKELELDAEKIIGEPAVTKFDRGEEAIEVELKLSLKPEIEIEDISDIVPEVKTPRVTKKEVEERIQELAEAQAPFESIEEDRGLENGDLAVFDFEGFLDGEPFEGGKAENFELRIGSGQFIPGFEEQMVGMKKGEEKSIKVTFPEDYRNKDLAGKEVEFKIKLHDIKAKKDVEIDDELAKKLLGDENGTLEKLEKEVKEQIRSEKMTKLYNDELKPKLVEALVEKFEFDLPESVVSQEVELALRNKVQQMNEEEIAELRENEEKVNELREELRADAAKSVKATFIVDALAKKEGVEVNDQEMMQTIFYEAMSMGQDPQQTLEYYKKQNLLPAIKMAMIEDRLLTKLLNDKNEKSKDKEENTEKEEA</sequence>
<evidence type="ECO:0000256" key="7">
    <source>
        <dbReference type="ARBA" id="ARBA00023110"/>
    </source>
</evidence>
<evidence type="ECO:0000256" key="8">
    <source>
        <dbReference type="ARBA" id="ARBA00023186"/>
    </source>
</evidence>
<dbReference type="EC" id="5.2.1.8" evidence="3 12"/>
<dbReference type="Pfam" id="PF00254">
    <property type="entry name" value="FKBP_C"/>
    <property type="match status" value="1"/>
</dbReference>
<comment type="similarity">
    <text evidence="2 12 14">Belongs to the FKBP-type PPIase family. Tig subfamily.</text>
</comment>
<dbReference type="SUPFAM" id="SSF102735">
    <property type="entry name" value="Trigger factor ribosome-binding domain"/>
    <property type="match status" value="1"/>
</dbReference>
<dbReference type="InterPro" id="IPR036611">
    <property type="entry name" value="Trigger_fac_ribosome-bd_sf"/>
</dbReference>
<organism evidence="18 19">
    <name type="scientific">Hydrogenimonas thermophila</name>
    <dbReference type="NCBI Taxonomy" id="223786"/>
    <lineage>
        <taxon>Bacteria</taxon>
        <taxon>Pseudomonadati</taxon>
        <taxon>Campylobacterota</taxon>
        <taxon>Epsilonproteobacteria</taxon>
        <taxon>Campylobacterales</taxon>
        <taxon>Hydrogenimonadaceae</taxon>
        <taxon>Hydrogenimonas</taxon>
    </lineage>
</organism>
<accession>A0A1I5NF95</accession>
<dbReference type="InterPro" id="IPR027304">
    <property type="entry name" value="Trigger_fact/SurA_dom_sf"/>
</dbReference>
<evidence type="ECO:0000256" key="4">
    <source>
        <dbReference type="ARBA" id="ARBA00016902"/>
    </source>
</evidence>
<dbReference type="Gene3D" id="3.10.50.40">
    <property type="match status" value="1"/>
</dbReference>
<keyword evidence="9 12" id="KW-0413">Isomerase</keyword>
<gene>
    <name evidence="12" type="primary">tig</name>
    <name evidence="18" type="ORF">SAMN05216234_11029</name>
</gene>
<evidence type="ECO:0000256" key="16">
    <source>
        <dbReference type="SAM" id="MobiDB-lite"/>
    </source>
</evidence>
<comment type="domain">
    <text evidence="12">Consists of 3 domains; the N-terminus binds the ribosome, the middle domain has PPIase activity, while the C-terminus has intrinsic chaperone activity on its own.</text>
</comment>
<dbReference type="GO" id="GO:0051301">
    <property type="term" value="P:cell division"/>
    <property type="evidence" value="ECO:0007669"/>
    <property type="project" value="UniProtKB-KW"/>
</dbReference>
<keyword evidence="10 12" id="KW-0131">Cell cycle</keyword>
<feature type="coiled-coil region" evidence="15">
    <location>
        <begin position="322"/>
        <end position="356"/>
    </location>
</feature>
<comment type="function">
    <text evidence="12">Involved in protein export. Acts as a chaperone by maintaining the newly synthesized protein in an open conformation. Functions as a peptidyl-prolyl cis-trans isomerase.</text>
</comment>
<name>A0A1I5NF95_9BACT</name>
<dbReference type="InterPro" id="IPR008881">
    <property type="entry name" value="Trigger_fac_ribosome-bd_bac"/>
</dbReference>
<evidence type="ECO:0000256" key="2">
    <source>
        <dbReference type="ARBA" id="ARBA00005464"/>
    </source>
</evidence>
<evidence type="ECO:0000313" key="18">
    <source>
        <dbReference type="EMBL" id="SFP20515.1"/>
    </source>
</evidence>
<comment type="catalytic activity">
    <reaction evidence="1 12 13">
        <text>[protein]-peptidylproline (omega=180) = [protein]-peptidylproline (omega=0)</text>
        <dbReference type="Rhea" id="RHEA:16237"/>
        <dbReference type="Rhea" id="RHEA-COMP:10747"/>
        <dbReference type="Rhea" id="RHEA-COMP:10748"/>
        <dbReference type="ChEBI" id="CHEBI:83833"/>
        <dbReference type="ChEBI" id="CHEBI:83834"/>
        <dbReference type="EC" id="5.2.1.8"/>
    </reaction>
</comment>
<dbReference type="RefSeq" id="WP_092911733.1">
    <property type="nucleotide sequence ID" value="NZ_CP136592.1"/>
</dbReference>
<evidence type="ECO:0000256" key="10">
    <source>
        <dbReference type="ARBA" id="ARBA00023306"/>
    </source>
</evidence>
<dbReference type="GO" id="GO:0003755">
    <property type="term" value="F:peptidyl-prolyl cis-trans isomerase activity"/>
    <property type="evidence" value="ECO:0007669"/>
    <property type="project" value="UniProtKB-UniRule"/>
</dbReference>
<evidence type="ECO:0000313" key="19">
    <source>
        <dbReference type="Proteomes" id="UP000199227"/>
    </source>
</evidence>
<evidence type="ECO:0000256" key="12">
    <source>
        <dbReference type="HAMAP-Rule" id="MF_00303"/>
    </source>
</evidence>
<dbReference type="AlphaFoldDB" id="A0A1I5NF95"/>
<evidence type="ECO:0000256" key="6">
    <source>
        <dbReference type="ARBA" id="ARBA00022618"/>
    </source>
</evidence>
<evidence type="ECO:0000256" key="13">
    <source>
        <dbReference type="PROSITE-ProRule" id="PRU00277"/>
    </source>
</evidence>
<evidence type="ECO:0000256" key="15">
    <source>
        <dbReference type="SAM" id="Coils"/>
    </source>
</evidence>
<evidence type="ECO:0000259" key="17">
    <source>
        <dbReference type="PROSITE" id="PS50059"/>
    </source>
</evidence>
<feature type="compositionally biased region" description="Basic and acidic residues" evidence="16">
    <location>
        <begin position="424"/>
        <end position="438"/>
    </location>
</feature>
<dbReference type="SUPFAM" id="SSF109998">
    <property type="entry name" value="Triger factor/SurA peptide-binding domain-like"/>
    <property type="match status" value="1"/>
</dbReference>
<keyword evidence="6 12" id="KW-0132">Cell division</keyword>
<evidence type="ECO:0000256" key="9">
    <source>
        <dbReference type="ARBA" id="ARBA00023235"/>
    </source>
</evidence>
<protein>
    <recommendedName>
        <fullName evidence="4 12">Trigger factor</fullName>
        <shortName evidence="12">TF</shortName>
        <ecNumber evidence="3 12">5.2.1.8</ecNumber>
    </recommendedName>
    <alternativeName>
        <fullName evidence="11 12">PPIase</fullName>
    </alternativeName>
</protein>
<feature type="region of interest" description="Disordered" evidence="16">
    <location>
        <begin position="424"/>
        <end position="444"/>
    </location>
</feature>
<evidence type="ECO:0000256" key="11">
    <source>
        <dbReference type="ARBA" id="ARBA00029986"/>
    </source>
</evidence>
<keyword evidence="8 12" id="KW-0143">Chaperone</keyword>
<dbReference type="InterPro" id="IPR008880">
    <property type="entry name" value="Trigger_fac_C"/>
</dbReference>
<dbReference type="GO" id="GO:0015031">
    <property type="term" value="P:protein transport"/>
    <property type="evidence" value="ECO:0007669"/>
    <property type="project" value="UniProtKB-UniRule"/>
</dbReference>
<dbReference type="GO" id="GO:0006457">
    <property type="term" value="P:protein folding"/>
    <property type="evidence" value="ECO:0007669"/>
    <property type="project" value="UniProtKB-UniRule"/>
</dbReference>
<dbReference type="InterPro" id="IPR001179">
    <property type="entry name" value="PPIase_FKBP_dom"/>
</dbReference>
<evidence type="ECO:0000256" key="14">
    <source>
        <dbReference type="RuleBase" id="RU003914"/>
    </source>
</evidence>
<dbReference type="PROSITE" id="PS50059">
    <property type="entry name" value="FKBP_PPIASE"/>
    <property type="match status" value="1"/>
</dbReference>
<dbReference type="Pfam" id="PF05698">
    <property type="entry name" value="Trigger_C"/>
    <property type="match status" value="1"/>
</dbReference>
<keyword evidence="7 12" id="KW-0697">Rotamase</keyword>
<dbReference type="Proteomes" id="UP000199227">
    <property type="component" value="Unassembled WGS sequence"/>
</dbReference>
<dbReference type="EMBL" id="FOXB01000010">
    <property type="protein sequence ID" value="SFP20515.1"/>
    <property type="molecule type" value="Genomic_DNA"/>
</dbReference>
<dbReference type="NCBIfam" id="TIGR00115">
    <property type="entry name" value="tig"/>
    <property type="match status" value="1"/>
</dbReference>